<name>A0A8S3YZN7_9EUPU</name>
<evidence type="ECO:0000256" key="6">
    <source>
        <dbReference type="PIRSR" id="PIRSR602403-1"/>
    </source>
</evidence>
<comment type="cofactor">
    <cofactor evidence="6">
        <name>heme</name>
        <dbReference type="ChEBI" id="CHEBI:30413"/>
    </cofactor>
</comment>
<dbReference type="InterPro" id="IPR050529">
    <property type="entry name" value="CYP450_sterol_14alpha_dmase"/>
</dbReference>
<evidence type="ECO:0000256" key="2">
    <source>
        <dbReference type="ARBA" id="ARBA00022617"/>
    </source>
</evidence>
<dbReference type="OrthoDB" id="6692864at2759"/>
<comment type="caution">
    <text evidence="7">The sequence shown here is derived from an EMBL/GenBank/DDBJ whole genome shotgun (WGS) entry which is preliminary data.</text>
</comment>
<dbReference type="InterPro" id="IPR001128">
    <property type="entry name" value="Cyt_P450"/>
</dbReference>
<dbReference type="InterPro" id="IPR036396">
    <property type="entry name" value="Cyt_P450_sf"/>
</dbReference>
<keyword evidence="8" id="KW-1185">Reference proteome</keyword>
<comment type="similarity">
    <text evidence="1">Belongs to the cytochrome P450 family.</text>
</comment>
<evidence type="ECO:0000313" key="7">
    <source>
        <dbReference type="EMBL" id="CAG5121608.1"/>
    </source>
</evidence>
<dbReference type="GO" id="GO:0005506">
    <property type="term" value="F:iron ion binding"/>
    <property type="evidence" value="ECO:0007669"/>
    <property type="project" value="InterPro"/>
</dbReference>
<dbReference type="AlphaFoldDB" id="A0A8S3YZN7"/>
<dbReference type="EMBL" id="CAJHNH020001115">
    <property type="protein sequence ID" value="CAG5121608.1"/>
    <property type="molecule type" value="Genomic_DNA"/>
</dbReference>
<dbReference type="InterPro" id="IPR002403">
    <property type="entry name" value="Cyt_P450_E_grp-IV"/>
</dbReference>
<keyword evidence="4 6" id="KW-0408">Iron</keyword>
<keyword evidence="3 6" id="KW-0479">Metal-binding</keyword>
<reference evidence="7" key="1">
    <citation type="submission" date="2021-04" db="EMBL/GenBank/DDBJ databases">
        <authorList>
            <consortium name="Molecular Ecology Group"/>
        </authorList>
    </citation>
    <scope>NUCLEOTIDE SEQUENCE</scope>
</reference>
<keyword evidence="5" id="KW-0443">Lipid metabolism</keyword>
<evidence type="ECO:0000256" key="3">
    <source>
        <dbReference type="ARBA" id="ARBA00022723"/>
    </source>
</evidence>
<organism evidence="7 8">
    <name type="scientific">Candidula unifasciata</name>
    <dbReference type="NCBI Taxonomy" id="100452"/>
    <lineage>
        <taxon>Eukaryota</taxon>
        <taxon>Metazoa</taxon>
        <taxon>Spiralia</taxon>
        <taxon>Lophotrochozoa</taxon>
        <taxon>Mollusca</taxon>
        <taxon>Gastropoda</taxon>
        <taxon>Heterobranchia</taxon>
        <taxon>Euthyneura</taxon>
        <taxon>Panpulmonata</taxon>
        <taxon>Eupulmonata</taxon>
        <taxon>Stylommatophora</taxon>
        <taxon>Helicina</taxon>
        <taxon>Helicoidea</taxon>
        <taxon>Geomitridae</taxon>
        <taxon>Candidula</taxon>
    </lineage>
</organism>
<sequence>MAAATVYLGFLLVALVFAYFKIFYRRLRAGEPPLAPGHFLWGNGKQFTDHAVKFLHAAHKKCGDVFTVRFLNQYWTMVLDIHSYEQFAKEKNFDFDAIQEQVNNNVFGYHIVDARKMISEAGQKVNGKHLFTSLENFANNLTEAFKQTASEADNATVTRENKTMINNMKNNSNILANEKRNDLYDLLETDVKKDYNIASIMASEKLLEQPSTFKADYFADSWSQDNLRNLASKTFFSPVFYTIFGREEAGKESNFHPQVFHKNFDQFHKYFNFLWLGLPVQMFPQAVEAAGILAQQPSSSDMVQREGCSDYIKFATEFMLRNNQTERDIICHNLVFLHVNYNTFRAVYWCMYKLMEDAEVMSAVRREVEEVVEAKRTGANQAEYEAEFTTEDINKLPVVDSFLKEVIRWTSGVFMVRKCVEDTAFTTASGQTFNIRKGDKVAIYPPVFHHDPEIFAEPETFKYDRFIDADFYKNGIKIKHPLIGFGSLCPGQKLSMLQIKWFIVNIVNSFKLELLEGEKTAPHTGMYGHEILPPTNDVLCRFRPREGAVTLKYINNYGSNGSKGLGGISSGNLL</sequence>
<dbReference type="Proteomes" id="UP000678393">
    <property type="component" value="Unassembled WGS sequence"/>
</dbReference>
<protein>
    <recommendedName>
        <fullName evidence="9">Cytochrome P450</fullName>
    </recommendedName>
</protein>
<gene>
    <name evidence="7" type="ORF">CUNI_LOCUS7166</name>
</gene>
<dbReference type="GO" id="GO:0006699">
    <property type="term" value="P:bile acid biosynthetic process"/>
    <property type="evidence" value="ECO:0007669"/>
    <property type="project" value="TreeGrafter"/>
</dbReference>
<evidence type="ECO:0008006" key="9">
    <source>
        <dbReference type="Google" id="ProtNLM"/>
    </source>
</evidence>
<keyword evidence="5" id="KW-0753">Steroid metabolism</keyword>
<dbReference type="PANTHER" id="PTHR24304:SF4">
    <property type="entry name" value="CYTOCHROME P450"/>
    <property type="match status" value="1"/>
</dbReference>
<dbReference type="PRINTS" id="PR00465">
    <property type="entry name" value="EP450IV"/>
</dbReference>
<accession>A0A8S3YZN7</accession>
<evidence type="ECO:0000313" key="8">
    <source>
        <dbReference type="Proteomes" id="UP000678393"/>
    </source>
</evidence>
<evidence type="ECO:0000256" key="1">
    <source>
        <dbReference type="ARBA" id="ARBA00010617"/>
    </source>
</evidence>
<dbReference type="Gene3D" id="1.10.630.10">
    <property type="entry name" value="Cytochrome P450"/>
    <property type="match status" value="1"/>
</dbReference>
<dbReference type="Pfam" id="PF00067">
    <property type="entry name" value="p450"/>
    <property type="match status" value="1"/>
</dbReference>
<dbReference type="PANTHER" id="PTHR24304">
    <property type="entry name" value="CYTOCHROME P450 FAMILY 7"/>
    <property type="match status" value="1"/>
</dbReference>
<proteinExistence type="inferred from homology"/>
<dbReference type="SUPFAM" id="SSF48264">
    <property type="entry name" value="Cytochrome P450"/>
    <property type="match status" value="2"/>
</dbReference>
<keyword evidence="2 6" id="KW-0349">Heme</keyword>
<dbReference type="GO" id="GO:0042632">
    <property type="term" value="P:cholesterol homeostasis"/>
    <property type="evidence" value="ECO:0007669"/>
    <property type="project" value="TreeGrafter"/>
</dbReference>
<evidence type="ECO:0000256" key="5">
    <source>
        <dbReference type="ARBA" id="ARBA00023221"/>
    </source>
</evidence>
<dbReference type="GO" id="GO:0008395">
    <property type="term" value="F:steroid hydroxylase activity"/>
    <property type="evidence" value="ECO:0007669"/>
    <property type="project" value="TreeGrafter"/>
</dbReference>
<dbReference type="GO" id="GO:0020037">
    <property type="term" value="F:heme binding"/>
    <property type="evidence" value="ECO:0007669"/>
    <property type="project" value="InterPro"/>
</dbReference>
<evidence type="ECO:0000256" key="4">
    <source>
        <dbReference type="ARBA" id="ARBA00023004"/>
    </source>
</evidence>
<dbReference type="GO" id="GO:0016705">
    <property type="term" value="F:oxidoreductase activity, acting on paired donors, with incorporation or reduction of molecular oxygen"/>
    <property type="evidence" value="ECO:0007669"/>
    <property type="project" value="InterPro"/>
</dbReference>
<feature type="binding site" description="axial binding residue" evidence="6">
    <location>
        <position position="489"/>
    </location>
    <ligand>
        <name>heme</name>
        <dbReference type="ChEBI" id="CHEBI:30413"/>
    </ligand>
    <ligandPart>
        <name>Fe</name>
        <dbReference type="ChEBI" id="CHEBI:18248"/>
    </ligandPart>
</feature>